<name>A0A090VCS1_9FLAO</name>
<dbReference type="EMBL" id="BBNQ01000007">
    <property type="protein sequence ID" value="GAL62580.1"/>
    <property type="molecule type" value="Genomic_DNA"/>
</dbReference>
<dbReference type="RefSeq" id="WP_042504490.1">
    <property type="nucleotide sequence ID" value="NZ_BBNQ01000007.1"/>
</dbReference>
<gene>
    <name evidence="1" type="ORF">JCM19300_241</name>
</gene>
<reference evidence="1 2" key="1">
    <citation type="journal article" date="2014" name="Genome Announc.">
        <title>Draft Genome Sequences of Marine Flavobacterium Algibacter lectus Strains SS8 and NR4.</title>
        <authorList>
            <person name="Takatani N."/>
            <person name="Nakanishi M."/>
            <person name="Meirelles P."/>
            <person name="Mino S."/>
            <person name="Suda W."/>
            <person name="Oshima K."/>
            <person name="Hattori M."/>
            <person name="Ohkuma M."/>
            <person name="Hosokawa M."/>
            <person name="Miyashita K."/>
            <person name="Thompson F.L."/>
            <person name="Niwa A."/>
            <person name="Sawabe T."/>
            <person name="Sawabe T."/>
        </authorList>
    </citation>
    <scope>NUCLEOTIDE SEQUENCE [LARGE SCALE GENOMIC DNA]</scope>
    <source>
        <strain evidence="1 2">JCM 19300</strain>
    </source>
</reference>
<comment type="caution">
    <text evidence="1">The sequence shown here is derived from an EMBL/GenBank/DDBJ whole genome shotgun (WGS) entry which is preliminary data.</text>
</comment>
<evidence type="ECO:0000313" key="2">
    <source>
        <dbReference type="Proteomes" id="UP000029644"/>
    </source>
</evidence>
<proteinExistence type="predicted"/>
<evidence type="ECO:0000313" key="1">
    <source>
        <dbReference type="EMBL" id="GAL62580.1"/>
    </source>
</evidence>
<protein>
    <submittedName>
        <fullName evidence="1">Uncharacterized protein</fullName>
    </submittedName>
</protein>
<dbReference type="AlphaFoldDB" id="A0A090VCS1"/>
<dbReference type="OrthoDB" id="666398at2"/>
<organism evidence="1 2">
    <name type="scientific">Algibacter lectus</name>
    <dbReference type="NCBI Taxonomy" id="221126"/>
    <lineage>
        <taxon>Bacteria</taxon>
        <taxon>Pseudomonadati</taxon>
        <taxon>Bacteroidota</taxon>
        <taxon>Flavobacteriia</taxon>
        <taxon>Flavobacteriales</taxon>
        <taxon>Flavobacteriaceae</taxon>
        <taxon>Algibacter</taxon>
    </lineage>
</organism>
<sequence length="171" mass="19428">MKYKIYLIAFVFIGSLCLSCESDDISYQSSFENSLEALETFKIETNNSYIYTVQNGSWVGWSNETTITVLNGEVTQRHFKYFIPEGLDVNLSEEELEWIENGVEVGSHTSGAQALTLDAIYNKAENEWLVKRKNAKTYFETGNNGLISVCGYTQDNCIDDCFNGIRIIHIE</sequence>
<dbReference type="Proteomes" id="UP000029644">
    <property type="component" value="Unassembled WGS sequence"/>
</dbReference>
<accession>A0A090VCS1</accession>